<keyword evidence="3" id="KW-1185">Reference proteome</keyword>
<dbReference type="GeneID" id="54410456"/>
<accession>A0A6A6AQ69</accession>
<organism evidence="2 3">
    <name type="scientific">Dothidotthia symphoricarpi CBS 119687</name>
    <dbReference type="NCBI Taxonomy" id="1392245"/>
    <lineage>
        <taxon>Eukaryota</taxon>
        <taxon>Fungi</taxon>
        <taxon>Dikarya</taxon>
        <taxon>Ascomycota</taxon>
        <taxon>Pezizomycotina</taxon>
        <taxon>Dothideomycetes</taxon>
        <taxon>Pleosporomycetidae</taxon>
        <taxon>Pleosporales</taxon>
        <taxon>Dothidotthiaceae</taxon>
        <taxon>Dothidotthia</taxon>
    </lineage>
</organism>
<evidence type="ECO:0000313" key="2">
    <source>
        <dbReference type="EMBL" id="KAF2134069.1"/>
    </source>
</evidence>
<dbReference type="AlphaFoldDB" id="A0A6A6AQ69"/>
<proteinExistence type="predicted"/>
<gene>
    <name evidence="2" type="ORF">P153DRAFT_381241</name>
</gene>
<feature type="compositionally biased region" description="Basic and acidic residues" evidence="1">
    <location>
        <begin position="182"/>
        <end position="193"/>
    </location>
</feature>
<sequence>MSIEDDSFALVMMATSLDDISKLRSAQVNSQREFEHHQTQLWASFVDKRKTLPEHDPILVKMTAALECYDKRHAINTEYIAWLDDHMAAFKKGYADRKWNPEDLEQYVADNATIYMDTITDFNSRLYMSVKPIDPEAGENLIKSVLREAKDPYFAARVARWDTDLARAGIGSGFKPTGDNSAKGHDAEGEKVADSPAYESIEDTVPG</sequence>
<evidence type="ECO:0000313" key="3">
    <source>
        <dbReference type="Proteomes" id="UP000799771"/>
    </source>
</evidence>
<feature type="region of interest" description="Disordered" evidence="1">
    <location>
        <begin position="171"/>
        <end position="207"/>
    </location>
</feature>
<evidence type="ECO:0000256" key="1">
    <source>
        <dbReference type="SAM" id="MobiDB-lite"/>
    </source>
</evidence>
<reference evidence="2" key="1">
    <citation type="journal article" date="2020" name="Stud. Mycol.">
        <title>101 Dothideomycetes genomes: a test case for predicting lifestyles and emergence of pathogens.</title>
        <authorList>
            <person name="Haridas S."/>
            <person name="Albert R."/>
            <person name="Binder M."/>
            <person name="Bloem J."/>
            <person name="Labutti K."/>
            <person name="Salamov A."/>
            <person name="Andreopoulos B."/>
            <person name="Baker S."/>
            <person name="Barry K."/>
            <person name="Bills G."/>
            <person name="Bluhm B."/>
            <person name="Cannon C."/>
            <person name="Castanera R."/>
            <person name="Culley D."/>
            <person name="Daum C."/>
            <person name="Ezra D."/>
            <person name="Gonzalez J."/>
            <person name="Henrissat B."/>
            <person name="Kuo A."/>
            <person name="Liang C."/>
            <person name="Lipzen A."/>
            <person name="Lutzoni F."/>
            <person name="Magnuson J."/>
            <person name="Mondo S."/>
            <person name="Nolan M."/>
            <person name="Ohm R."/>
            <person name="Pangilinan J."/>
            <person name="Park H.-J."/>
            <person name="Ramirez L."/>
            <person name="Alfaro M."/>
            <person name="Sun H."/>
            <person name="Tritt A."/>
            <person name="Yoshinaga Y."/>
            <person name="Zwiers L.-H."/>
            <person name="Turgeon B."/>
            <person name="Goodwin S."/>
            <person name="Spatafora J."/>
            <person name="Crous P."/>
            <person name="Grigoriev I."/>
        </authorList>
    </citation>
    <scope>NUCLEOTIDE SEQUENCE</scope>
    <source>
        <strain evidence="2">CBS 119687</strain>
    </source>
</reference>
<dbReference type="EMBL" id="ML977498">
    <property type="protein sequence ID" value="KAF2134069.1"/>
    <property type="molecule type" value="Genomic_DNA"/>
</dbReference>
<dbReference type="Proteomes" id="UP000799771">
    <property type="component" value="Unassembled WGS sequence"/>
</dbReference>
<name>A0A6A6AQ69_9PLEO</name>
<dbReference type="RefSeq" id="XP_033528456.1">
    <property type="nucleotide sequence ID" value="XM_033670024.1"/>
</dbReference>
<protein>
    <submittedName>
        <fullName evidence="2">Uncharacterized protein</fullName>
    </submittedName>
</protein>